<dbReference type="KEGG" id="dsh:Dshi_0494"/>
<keyword evidence="2" id="KW-1133">Transmembrane helix</keyword>
<dbReference type="AlphaFoldDB" id="A8LNT4"/>
<dbReference type="OrthoDB" id="9770040at2"/>
<feature type="transmembrane region" description="Helical" evidence="2">
    <location>
        <begin position="374"/>
        <end position="392"/>
    </location>
</feature>
<keyword evidence="4" id="KW-1185">Reference proteome</keyword>
<dbReference type="EMBL" id="CP000830">
    <property type="protein sequence ID" value="ABV92242.1"/>
    <property type="molecule type" value="Genomic_DNA"/>
</dbReference>
<dbReference type="HOGENOM" id="CLU_041785_1_0_5"/>
<dbReference type="Proteomes" id="UP000006833">
    <property type="component" value="Chromosome"/>
</dbReference>
<dbReference type="RefSeq" id="WP_012177172.1">
    <property type="nucleotide sequence ID" value="NC_009952.1"/>
</dbReference>
<feature type="transmembrane region" description="Helical" evidence="2">
    <location>
        <begin position="28"/>
        <end position="48"/>
    </location>
</feature>
<evidence type="ECO:0000313" key="4">
    <source>
        <dbReference type="Proteomes" id="UP000006833"/>
    </source>
</evidence>
<feature type="transmembrane region" description="Helical" evidence="2">
    <location>
        <begin position="123"/>
        <end position="144"/>
    </location>
</feature>
<reference evidence="4" key="1">
    <citation type="journal article" date="2010" name="ISME J.">
        <title>The complete genome sequence of the algal symbiont Dinoroseobacter shibae: a hitchhiker's guide to life in the sea.</title>
        <authorList>
            <person name="Wagner-Dobler I."/>
            <person name="Ballhausen B."/>
            <person name="Berger M."/>
            <person name="Brinkhoff T."/>
            <person name="Buchholz I."/>
            <person name="Bunk B."/>
            <person name="Cypionka H."/>
            <person name="Daniel R."/>
            <person name="Drepper T."/>
            <person name="Gerdts G."/>
            <person name="Hahnke S."/>
            <person name="Han C."/>
            <person name="Jahn D."/>
            <person name="Kalhoefer D."/>
            <person name="Kiss H."/>
            <person name="Klenk H.P."/>
            <person name="Kyrpides N."/>
            <person name="Liebl W."/>
            <person name="Liesegang H."/>
            <person name="Meincke L."/>
            <person name="Pati A."/>
            <person name="Petersen J."/>
            <person name="Piekarski T."/>
            <person name="Pommerenke C."/>
            <person name="Pradella S."/>
            <person name="Pukall R."/>
            <person name="Rabus R."/>
            <person name="Stackebrandt E."/>
            <person name="Thole S."/>
            <person name="Thompson L."/>
            <person name="Tielen P."/>
            <person name="Tomasch J."/>
            <person name="von Jan M."/>
            <person name="Wanphrut N."/>
            <person name="Wichels A."/>
            <person name="Zech H."/>
            <person name="Simon M."/>
        </authorList>
    </citation>
    <scope>NUCLEOTIDE SEQUENCE [LARGE SCALE GENOMIC DNA]</scope>
    <source>
        <strain evidence="4">DSM 16493 / NCIMB 14021 / DFL 12</strain>
    </source>
</reference>
<dbReference type="Pfam" id="PF05940">
    <property type="entry name" value="NnrS"/>
    <property type="match status" value="1"/>
</dbReference>
<feature type="transmembrane region" description="Helical" evidence="2">
    <location>
        <begin position="345"/>
        <end position="362"/>
    </location>
</feature>
<feature type="transmembrane region" description="Helical" evidence="2">
    <location>
        <begin position="184"/>
        <end position="204"/>
    </location>
</feature>
<keyword evidence="2" id="KW-0812">Transmembrane</keyword>
<feature type="transmembrane region" description="Helical" evidence="2">
    <location>
        <begin position="151"/>
        <end position="172"/>
    </location>
</feature>
<dbReference type="STRING" id="398580.Dshi_0494"/>
<evidence type="ECO:0000256" key="1">
    <source>
        <dbReference type="SAM" id="MobiDB-lite"/>
    </source>
</evidence>
<gene>
    <name evidence="3" type="primary">nnrS</name>
    <name evidence="3" type="ordered locus">Dshi_0494</name>
</gene>
<keyword evidence="2" id="KW-0472">Membrane</keyword>
<proteinExistence type="predicted"/>
<feature type="transmembrane region" description="Helical" evidence="2">
    <location>
        <begin position="311"/>
        <end position="333"/>
    </location>
</feature>
<feature type="transmembrane region" description="Helical" evidence="2">
    <location>
        <begin position="68"/>
        <end position="86"/>
    </location>
</feature>
<sequence>MSCGPATGRSRPLPRGPLATLGDEGFRLFFLLGALYAAQFPALWVLAWGLDLPMAQDVPPALWHAHEMLIGAFGAALIGFVTTAAPEWTDTEPPRGRPLWALAGLWAVGRTVGLFGWDAFGAVGALADLGWMCALTVWLGVLSIRRRTDRLVAFIAWLAILTVCTAVGHFGFATGNLTLATQSIHLAGFALLGLLGLALSRITAPVTNLVLDPTERTSPFRPHPGRLHLAPGLVLVVMAGDLLGVSPAVSAWLLVAAGAAFMDRVGEAFIGREIAMAEILLLAGSSALAGLGLILAGAARLGAPWPEVTGLHIAFMGGLGLGVYAVYCIAGLLHTGRPLGLSRAARLGAGMLVASVMLRVAPDLGLSLPLPAPALASGTWTAAFLLWAIAYWPALSRVALPEGPPDRAASKPHLPAAPVRFPEAAE</sequence>
<dbReference type="eggNOG" id="COG3213">
    <property type="taxonomic scope" value="Bacteria"/>
</dbReference>
<accession>A8LNT4</accession>
<protein>
    <submittedName>
        <fullName evidence="3">NnrS family protein</fullName>
    </submittedName>
</protein>
<organism evidence="3 4">
    <name type="scientific">Dinoroseobacter shibae (strain DSM 16493 / NCIMB 14021 / DFL 12)</name>
    <dbReference type="NCBI Taxonomy" id="398580"/>
    <lineage>
        <taxon>Bacteria</taxon>
        <taxon>Pseudomonadati</taxon>
        <taxon>Pseudomonadota</taxon>
        <taxon>Alphaproteobacteria</taxon>
        <taxon>Rhodobacterales</taxon>
        <taxon>Roseobacteraceae</taxon>
        <taxon>Dinoroseobacter</taxon>
    </lineage>
</organism>
<dbReference type="InterPro" id="IPR010266">
    <property type="entry name" value="NnrS"/>
</dbReference>
<feature type="transmembrane region" description="Helical" evidence="2">
    <location>
        <begin position="279"/>
        <end position="299"/>
    </location>
</feature>
<evidence type="ECO:0000256" key="2">
    <source>
        <dbReference type="SAM" id="Phobius"/>
    </source>
</evidence>
<feature type="region of interest" description="Disordered" evidence="1">
    <location>
        <begin position="406"/>
        <end position="426"/>
    </location>
</feature>
<evidence type="ECO:0000313" key="3">
    <source>
        <dbReference type="EMBL" id="ABV92242.1"/>
    </source>
</evidence>
<name>A8LNT4_DINSH</name>
<feature type="transmembrane region" description="Helical" evidence="2">
    <location>
        <begin position="98"/>
        <end position="117"/>
    </location>
</feature>